<evidence type="ECO:0000256" key="8">
    <source>
        <dbReference type="ARBA" id="ARBA00023136"/>
    </source>
</evidence>
<evidence type="ECO:0000256" key="4">
    <source>
        <dbReference type="ARBA" id="ARBA00022475"/>
    </source>
</evidence>
<organism evidence="10 11">
    <name type="scientific">Bowmanella dokdonensis</name>
    <dbReference type="NCBI Taxonomy" id="751969"/>
    <lineage>
        <taxon>Bacteria</taxon>
        <taxon>Pseudomonadati</taxon>
        <taxon>Pseudomonadota</taxon>
        <taxon>Gammaproteobacteria</taxon>
        <taxon>Alteromonadales</taxon>
        <taxon>Alteromonadaceae</taxon>
        <taxon>Bowmanella</taxon>
    </lineage>
</organism>
<evidence type="ECO:0000256" key="1">
    <source>
        <dbReference type="ARBA" id="ARBA00004651"/>
    </source>
</evidence>
<feature type="transmembrane region" description="Helical" evidence="9">
    <location>
        <begin position="71"/>
        <end position="101"/>
    </location>
</feature>
<dbReference type="Proteomes" id="UP000664654">
    <property type="component" value="Unassembled WGS sequence"/>
</dbReference>
<gene>
    <name evidence="10" type="ORF">J0A66_02190</name>
</gene>
<feature type="transmembrane region" description="Helical" evidence="9">
    <location>
        <begin position="5"/>
        <end position="23"/>
    </location>
</feature>
<keyword evidence="7 9" id="KW-1133">Transmembrane helix</keyword>
<comment type="subcellular location">
    <subcellularLocation>
        <location evidence="1">Cell membrane</location>
        <topology evidence="1">Multi-pass membrane protein</topology>
    </subcellularLocation>
</comment>
<keyword evidence="4" id="KW-1003">Cell membrane</keyword>
<protein>
    <submittedName>
        <fullName evidence="10">Cobalamin biosynthesis protein</fullName>
    </submittedName>
</protein>
<keyword evidence="6 9" id="KW-0812">Transmembrane</keyword>
<name>A0A939IMP8_9ALTE</name>
<dbReference type="AlphaFoldDB" id="A0A939IMP8"/>
<sequence>MPEKLFLHPALQPALIILAVWVVEKLWVWPDKYHPLSFFRLLALRMAEKVNPLDHSPGQQKLSGTLAPLVLLTPILICIGLFIGLAEYPVFFDTLLLYMAIRFQPVLRNMKRCEQALMASKKSLARDKAKTLLLRETDKLTVMGLSKAVIEAGLLRFFYQVCTPIFWFLLLGGLGALTYRLLYEFRQVWSTKLPTYRHFGRPVAWITGVMQYIPVRIGLWILAITENITCAWRARRRLAKSCNSHSLLLATVGGALGIELGGPAFYAGVKVRLPRGGGAREASVTDIRRARHAVNKTTATMLVLILLGAALLFAFGPKI</sequence>
<reference evidence="10" key="1">
    <citation type="submission" date="2021-03" db="EMBL/GenBank/DDBJ databases">
        <title>novel species isolated from a fishpond in China.</title>
        <authorList>
            <person name="Lu H."/>
            <person name="Cai Z."/>
        </authorList>
    </citation>
    <scope>NUCLEOTIDE SEQUENCE</scope>
    <source>
        <strain evidence="10">JCM 30855</strain>
    </source>
</reference>
<proteinExistence type="inferred from homology"/>
<keyword evidence="8 9" id="KW-0472">Membrane</keyword>
<evidence type="ECO:0000256" key="7">
    <source>
        <dbReference type="ARBA" id="ARBA00022989"/>
    </source>
</evidence>
<evidence type="ECO:0000256" key="5">
    <source>
        <dbReference type="ARBA" id="ARBA00022573"/>
    </source>
</evidence>
<evidence type="ECO:0000256" key="6">
    <source>
        <dbReference type="ARBA" id="ARBA00022692"/>
    </source>
</evidence>
<dbReference type="PANTHER" id="PTHR34308:SF1">
    <property type="entry name" value="COBALAMIN BIOSYNTHESIS PROTEIN CBIB"/>
    <property type="match status" value="1"/>
</dbReference>
<keyword evidence="11" id="KW-1185">Reference proteome</keyword>
<feature type="transmembrane region" description="Helical" evidence="9">
    <location>
        <begin position="203"/>
        <end position="225"/>
    </location>
</feature>
<dbReference type="RefSeq" id="WP_206572123.1">
    <property type="nucleotide sequence ID" value="NZ_JAFKCV010000001.1"/>
</dbReference>
<comment type="caution">
    <text evidence="10">The sequence shown here is derived from an EMBL/GenBank/DDBJ whole genome shotgun (WGS) entry which is preliminary data.</text>
</comment>
<dbReference type="GO" id="GO:0048472">
    <property type="term" value="F:threonine-phosphate decarboxylase activity"/>
    <property type="evidence" value="ECO:0007669"/>
    <property type="project" value="InterPro"/>
</dbReference>
<dbReference type="GO" id="GO:0009236">
    <property type="term" value="P:cobalamin biosynthetic process"/>
    <property type="evidence" value="ECO:0007669"/>
    <property type="project" value="UniProtKB-KW"/>
</dbReference>
<dbReference type="GO" id="GO:0005886">
    <property type="term" value="C:plasma membrane"/>
    <property type="evidence" value="ECO:0007669"/>
    <property type="project" value="UniProtKB-SubCell"/>
</dbReference>
<evidence type="ECO:0000256" key="3">
    <source>
        <dbReference type="ARBA" id="ARBA00006263"/>
    </source>
</evidence>
<feature type="transmembrane region" description="Helical" evidence="9">
    <location>
        <begin position="298"/>
        <end position="316"/>
    </location>
</feature>
<evidence type="ECO:0000256" key="2">
    <source>
        <dbReference type="ARBA" id="ARBA00004953"/>
    </source>
</evidence>
<dbReference type="PANTHER" id="PTHR34308">
    <property type="entry name" value="COBALAMIN BIOSYNTHESIS PROTEIN CBIB"/>
    <property type="match status" value="1"/>
</dbReference>
<feature type="transmembrane region" description="Helical" evidence="9">
    <location>
        <begin position="165"/>
        <end position="183"/>
    </location>
</feature>
<evidence type="ECO:0000256" key="9">
    <source>
        <dbReference type="SAM" id="Phobius"/>
    </source>
</evidence>
<feature type="transmembrane region" description="Helical" evidence="9">
    <location>
        <begin position="246"/>
        <end position="266"/>
    </location>
</feature>
<dbReference type="EMBL" id="JAFKCV010000001">
    <property type="protein sequence ID" value="MBN7824025.1"/>
    <property type="molecule type" value="Genomic_DNA"/>
</dbReference>
<comment type="pathway">
    <text evidence="2">Cofactor biosynthesis; adenosylcobalamin biosynthesis.</text>
</comment>
<dbReference type="Pfam" id="PF03186">
    <property type="entry name" value="CobD_Cbib"/>
    <property type="match status" value="1"/>
</dbReference>
<evidence type="ECO:0000313" key="11">
    <source>
        <dbReference type="Proteomes" id="UP000664654"/>
    </source>
</evidence>
<evidence type="ECO:0000313" key="10">
    <source>
        <dbReference type="EMBL" id="MBN7824025.1"/>
    </source>
</evidence>
<accession>A0A939IMP8</accession>
<dbReference type="InterPro" id="IPR004485">
    <property type="entry name" value="Cobalamin_biosynth_CobD/CbiB"/>
</dbReference>
<comment type="similarity">
    <text evidence="3">Belongs to the CobD/CbiB family.</text>
</comment>
<keyword evidence="5" id="KW-0169">Cobalamin biosynthesis</keyword>